<proteinExistence type="predicted"/>
<protein>
    <submittedName>
        <fullName evidence="1">Uncharacterized protein</fullName>
    </submittedName>
</protein>
<organism evidence="1 2">
    <name type="scientific">Streptomyces clavuligerus</name>
    <dbReference type="NCBI Taxonomy" id="1901"/>
    <lineage>
        <taxon>Bacteria</taxon>
        <taxon>Bacillati</taxon>
        <taxon>Actinomycetota</taxon>
        <taxon>Actinomycetes</taxon>
        <taxon>Kitasatosporales</taxon>
        <taxon>Streptomycetaceae</taxon>
        <taxon>Streptomyces</taxon>
    </lineage>
</organism>
<reference evidence="1 2" key="1">
    <citation type="journal article" date="2010" name="Genome Biol. Evol.">
        <title>The sequence of a 1.8-mb bacterial linear plasmid reveals a rich evolutionary reservoir of secondary metabolic pathways.</title>
        <authorList>
            <person name="Medema M.H."/>
            <person name="Trefzer A."/>
            <person name="Kovalchuk A."/>
            <person name="van den Berg M."/>
            <person name="Mueller U."/>
            <person name="Heijne W."/>
            <person name="Wu L."/>
            <person name="Alam M.T."/>
            <person name="Ronning C.M."/>
            <person name="Nierman W.C."/>
            <person name="Bovenberg R.A.L."/>
            <person name="Breitling R."/>
            <person name="Takano E."/>
        </authorList>
    </citation>
    <scope>NUCLEOTIDE SEQUENCE [LARGE SCALE GENOMIC DNA]</scope>
    <source>
        <strain evidence="2">ATCC 27064 / DSM 738 / JCM 4710 / NBRC 13307 / NCIMB 12785 / NRRL 3585 / VKM Ac-602</strain>
    </source>
</reference>
<dbReference type="EMBL" id="CM000913">
    <property type="protein sequence ID" value="EFG07222.1"/>
    <property type="molecule type" value="Genomic_DNA"/>
</dbReference>
<accession>E2Q698</accession>
<dbReference type="AlphaFoldDB" id="E2Q698"/>
<evidence type="ECO:0000313" key="2">
    <source>
        <dbReference type="Proteomes" id="UP000002357"/>
    </source>
</evidence>
<keyword evidence="2" id="KW-1185">Reference proteome</keyword>
<name>E2Q698_STRCL</name>
<dbReference type="eggNOG" id="ENOG50326SC">
    <property type="taxonomic scope" value="Bacteria"/>
</dbReference>
<gene>
    <name evidence="1" type="ORF">SCLAV_2149</name>
</gene>
<evidence type="ECO:0000313" key="1">
    <source>
        <dbReference type="EMBL" id="EFG07222.1"/>
    </source>
</evidence>
<sequence length="86" mass="9328">MRLAHAELRVEATRAGIDLPDGFVELLDLSKLLGEDGEPSADAIGLALQPFQELKKPKFIQNLGLGRQGPSYAPAAHVSLDARERH</sequence>
<dbReference type="Proteomes" id="UP000002357">
    <property type="component" value="Chromosome"/>
</dbReference>